<dbReference type="Gene3D" id="2.40.128.270">
    <property type="match status" value="1"/>
</dbReference>
<dbReference type="KEGG" id="sgn:SGRA_1950"/>
<dbReference type="PANTHER" id="PTHR35535">
    <property type="entry name" value="HEAT SHOCK PROTEIN HSLJ"/>
    <property type="match status" value="1"/>
</dbReference>
<evidence type="ECO:0000313" key="2">
    <source>
        <dbReference type="EMBL" id="AFC24681.1"/>
    </source>
</evidence>
<dbReference type="EMBL" id="CP002831">
    <property type="protein sequence ID" value="AFC24681.1"/>
    <property type="molecule type" value="Genomic_DNA"/>
</dbReference>
<reference evidence="2 3" key="1">
    <citation type="journal article" date="2012" name="Stand. Genomic Sci.">
        <title>Complete genome sequencing and analysis of Saprospira grandis str. Lewin, a predatory marine bacterium.</title>
        <authorList>
            <person name="Saw J.H."/>
            <person name="Yuryev A."/>
            <person name="Kanbe M."/>
            <person name="Hou S."/>
            <person name="Young A.G."/>
            <person name="Aizawa S."/>
            <person name="Alam M."/>
        </authorList>
    </citation>
    <scope>NUCLEOTIDE SEQUENCE [LARGE SCALE GENOMIC DNA]</scope>
    <source>
        <strain evidence="2 3">Lewin</strain>
    </source>
</reference>
<dbReference type="RefSeq" id="WP_015692304.1">
    <property type="nucleotide sequence ID" value="NC_016940.1"/>
</dbReference>
<dbReference type="InterPro" id="IPR005184">
    <property type="entry name" value="DUF306_Meta_HslJ"/>
</dbReference>
<evidence type="ECO:0000313" key="3">
    <source>
        <dbReference type="Proteomes" id="UP000007519"/>
    </source>
</evidence>
<dbReference type="AlphaFoldDB" id="H6L1N7"/>
<dbReference type="InterPro" id="IPR038670">
    <property type="entry name" value="HslJ-like_sf"/>
</dbReference>
<dbReference type="Gene3D" id="2.40.128.640">
    <property type="match status" value="1"/>
</dbReference>
<dbReference type="eggNOG" id="COG3015">
    <property type="taxonomic scope" value="Bacteria"/>
</dbReference>
<gene>
    <name evidence="2" type="ordered locus">SGRA_1950</name>
</gene>
<dbReference type="STRING" id="984262.SGRA_1950"/>
<dbReference type="Pfam" id="PF03724">
    <property type="entry name" value="META"/>
    <property type="match status" value="1"/>
</dbReference>
<dbReference type="OrthoDB" id="5348860at2"/>
<organism evidence="2 3">
    <name type="scientific">Saprospira grandis (strain Lewin)</name>
    <dbReference type="NCBI Taxonomy" id="984262"/>
    <lineage>
        <taxon>Bacteria</taxon>
        <taxon>Pseudomonadati</taxon>
        <taxon>Bacteroidota</taxon>
        <taxon>Saprospiria</taxon>
        <taxon>Saprospirales</taxon>
        <taxon>Saprospiraceae</taxon>
        <taxon>Saprospira</taxon>
    </lineage>
</organism>
<protein>
    <submittedName>
        <fullName evidence="2">Lipoprotein</fullName>
    </submittedName>
</protein>
<dbReference type="PANTHER" id="PTHR35535:SF1">
    <property type="entry name" value="HEAT SHOCK PROTEIN HSLJ"/>
    <property type="match status" value="1"/>
</dbReference>
<dbReference type="Proteomes" id="UP000007519">
    <property type="component" value="Chromosome"/>
</dbReference>
<evidence type="ECO:0000259" key="1">
    <source>
        <dbReference type="Pfam" id="PF03724"/>
    </source>
</evidence>
<dbReference type="HOGENOM" id="CLU_043917_0_0_10"/>
<dbReference type="InterPro" id="IPR007298">
    <property type="entry name" value="Cu-R_lipoprotein_NlpE"/>
</dbReference>
<dbReference type="PROSITE" id="PS51257">
    <property type="entry name" value="PROKAR_LIPOPROTEIN"/>
    <property type="match status" value="1"/>
</dbReference>
<sequence length="249" mass="28410">MKYYLPLLLFCLSLTACKNQKDIADNSRNTLDWAGRYQGNLPSADCPGIQTDLELKEDGSYTLRYRYQDRSDSIYTENGKLKWGKKGQQITLEGKEKPNQYKVEEGALRQLDLKGKPIEGELAERYLLKRPEESPLNKYWKLVELNGQAIKTTEGARREMHFILKANGQLQAHGGCNSVSGNYKLQEDQKRIQFTGLMSTKMACPNLGKEQEFLKVLGSVDNYSISGDKLSLQKARMAPQARFEAVYFY</sequence>
<feature type="domain" description="DUF306" evidence="1">
    <location>
        <begin position="136"/>
        <end position="244"/>
    </location>
</feature>
<keyword evidence="2" id="KW-0449">Lipoprotein</keyword>
<dbReference type="InterPro" id="IPR053147">
    <property type="entry name" value="Hsp_HslJ-like"/>
</dbReference>
<accession>H6L1N7</accession>
<keyword evidence="3" id="KW-1185">Reference proteome</keyword>
<proteinExistence type="predicted"/>
<dbReference type="eggNOG" id="COG3187">
    <property type="taxonomic scope" value="Bacteria"/>
</dbReference>
<dbReference type="Pfam" id="PF04170">
    <property type="entry name" value="NlpE"/>
    <property type="match status" value="1"/>
</dbReference>
<name>H6L1N7_SAPGL</name>